<comment type="caution">
    <text evidence="1">The sequence shown here is derived from an EMBL/GenBank/DDBJ whole genome shotgun (WGS) entry which is preliminary data.</text>
</comment>
<name>A0ABD5CT65_9BURK</name>
<evidence type="ECO:0000313" key="1">
    <source>
        <dbReference type="EMBL" id="MDR6208111.1"/>
    </source>
</evidence>
<dbReference type="AlphaFoldDB" id="A0ABD5CT65"/>
<accession>A0ABD5CT65</accession>
<dbReference type="EMBL" id="JAVIZN010000003">
    <property type="protein sequence ID" value="MDR6208111.1"/>
    <property type="molecule type" value="Genomic_DNA"/>
</dbReference>
<organism evidence="1 2">
    <name type="scientific">Paraburkholderia graminis</name>
    <dbReference type="NCBI Taxonomy" id="60548"/>
    <lineage>
        <taxon>Bacteria</taxon>
        <taxon>Pseudomonadati</taxon>
        <taxon>Pseudomonadota</taxon>
        <taxon>Betaproteobacteria</taxon>
        <taxon>Burkholderiales</taxon>
        <taxon>Burkholderiaceae</taxon>
        <taxon>Paraburkholderia</taxon>
    </lineage>
</organism>
<protein>
    <submittedName>
        <fullName evidence="1">Uncharacterized protein</fullName>
    </submittedName>
</protein>
<proteinExistence type="predicted"/>
<dbReference type="RefSeq" id="WP_310035565.1">
    <property type="nucleotide sequence ID" value="NZ_JAVIZN010000003.1"/>
</dbReference>
<gene>
    <name evidence="1" type="ORF">QF025_006912</name>
</gene>
<dbReference type="Proteomes" id="UP001245184">
    <property type="component" value="Unassembled WGS sequence"/>
</dbReference>
<evidence type="ECO:0000313" key="2">
    <source>
        <dbReference type="Proteomes" id="UP001245184"/>
    </source>
</evidence>
<reference evidence="1 2" key="1">
    <citation type="submission" date="2023-08" db="EMBL/GenBank/DDBJ databases">
        <title>Genome sequencing of plant associated microbes to promote plant fitness in Sorghum bicolor and Oryza sativa.</title>
        <authorList>
            <person name="Coleman-Derr D."/>
        </authorList>
    </citation>
    <scope>NUCLEOTIDE SEQUENCE [LARGE SCALE GENOMIC DNA]</scope>
    <source>
        <strain evidence="1 2">SLBN-33</strain>
    </source>
</reference>
<sequence length="94" mass="10858">MKMTKNIQLSANTDIDIRGGSSGGHGRAAVVFRNYGRISKVWGRWLTYDLSKWSFLCGKYTYWWIIKWLTSRLNTLIRASAMKRQSTLPLNSVQ</sequence>